<dbReference type="RefSeq" id="WP_203889249.1">
    <property type="nucleotide sequence ID" value="NZ_BOOH01000009.1"/>
</dbReference>
<dbReference type="InterPro" id="IPR036291">
    <property type="entry name" value="NAD(P)-bd_dom_sf"/>
</dbReference>
<name>A0A8J3W383_9ACTN</name>
<dbReference type="PANTHER" id="PTHR43162">
    <property type="match status" value="1"/>
</dbReference>
<dbReference type="Pfam" id="PF13460">
    <property type="entry name" value="NAD_binding_10"/>
    <property type="match status" value="1"/>
</dbReference>
<dbReference type="AlphaFoldDB" id="A0A8J3W383"/>
<dbReference type="Gene3D" id="3.90.25.10">
    <property type="entry name" value="UDP-galactose 4-epimerase, domain 1"/>
    <property type="match status" value="1"/>
</dbReference>
<feature type="domain" description="NAD(P)-binding" evidence="1">
    <location>
        <begin position="6"/>
        <end position="152"/>
    </location>
</feature>
<dbReference type="InterPro" id="IPR016040">
    <property type="entry name" value="NAD(P)-bd_dom"/>
</dbReference>
<evidence type="ECO:0000259" key="1">
    <source>
        <dbReference type="Pfam" id="PF13460"/>
    </source>
</evidence>
<organism evidence="2 3">
    <name type="scientific">Planobispora longispora</name>
    <dbReference type="NCBI Taxonomy" id="28887"/>
    <lineage>
        <taxon>Bacteria</taxon>
        <taxon>Bacillati</taxon>
        <taxon>Actinomycetota</taxon>
        <taxon>Actinomycetes</taxon>
        <taxon>Streptosporangiales</taxon>
        <taxon>Streptosporangiaceae</taxon>
        <taxon>Planobispora</taxon>
    </lineage>
</organism>
<dbReference type="Gene3D" id="3.40.50.720">
    <property type="entry name" value="NAD(P)-binding Rossmann-like Domain"/>
    <property type="match status" value="1"/>
</dbReference>
<protein>
    <recommendedName>
        <fullName evidence="1">NAD(P)-binding domain-containing protein</fullName>
    </recommendedName>
</protein>
<dbReference type="SUPFAM" id="SSF51735">
    <property type="entry name" value="NAD(P)-binding Rossmann-fold domains"/>
    <property type="match status" value="1"/>
</dbReference>
<reference evidence="2 3" key="1">
    <citation type="submission" date="2021-01" db="EMBL/GenBank/DDBJ databases">
        <title>Whole genome shotgun sequence of Planobispora longispora NBRC 13918.</title>
        <authorList>
            <person name="Komaki H."/>
            <person name="Tamura T."/>
        </authorList>
    </citation>
    <scope>NUCLEOTIDE SEQUENCE [LARGE SCALE GENOMIC DNA]</scope>
    <source>
        <strain evidence="2 3">NBRC 13918</strain>
    </source>
</reference>
<dbReference type="PANTHER" id="PTHR43162:SF1">
    <property type="entry name" value="PRESTALK A DIFFERENTIATION PROTEIN A"/>
    <property type="match status" value="1"/>
</dbReference>
<gene>
    <name evidence="2" type="ORF">Plo01_09660</name>
</gene>
<dbReference type="EMBL" id="BOOH01000009">
    <property type="protein sequence ID" value="GIH74537.1"/>
    <property type="molecule type" value="Genomic_DNA"/>
</dbReference>
<dbReference type="InterPro" id="IPR051604">
    <property type="entry name" value="Ergot_Alk_Oxidoreductase"/>
</dbReference>
<comment type="caution">
    <text evidence="2">The sequence shown here is derived from an EMBL/GenBank/DDBJ whole genome shotgun (WGS) entry which is preliminary data.</text>
</comment>
<keyword evidence="3" id="KW-1185">Reference proteome</keyword>
<accession>A0A8J3W383</accession>
<proteinExistence type="predicted"/>
<evidence type="ECO:0000313" key="2">
    <source>
        <dbReference type="EMBL" id="GIH74537.1"/>
    </source>
</evidence>
<evidence type="ECO:0000313" key="3">
    <source>
        <dbReference type="Proteomes" id="UP000616724"/>
    </source>
</evidence>
<dbReference type="Proteomes" id="UP000616724">
    <property type="component" value="Unassembled WGS sequence"/>
</dbReference>
<sequence>MYAITGVTGHVGGAAARKLLAEGEPVRAVVRDAARGGAWTEAGAEVVVADLGDRAALAEAFRGCRAAFVLLPTDPALADPDAGHRRLADSIAGAVLDSGVPYVVMLSSIGAELPEGTGPIRWLHHLENRLRETGVLLTAIRSAHFQEKVETLLGAALGAGVYPVFGDSADTPIPMIATRDIGGVVAEALLTPPPAGEVIDLDGHRYTERQVAGELAAVLGRPLEVVSIPRPGWVGAMVDAGVPPRLAEELAGLHDAEHRGLLRPVGDRRLTCATGMGETLRRLVTAAPAHPGA</sequence>